<reference evidence="3" key="2">
    <citation type="submission" date="2016-01" db="EMBL/GenBank/DDBJ databases">
        <authorList>
            <person name="Hong K.W."/>
        </authorList>
    </citation>
    <scope>NUCLEOTIDE SEQUENCE</scope>
    <source>
        <strain evidence="3">M40</strain>
    </source>
</reference>
<dbReference type="SUPFAM" id="SSF51658">
    <property type="entry name" value="Xylose isomerase-like"/>
    <property type="match status" value="1"/>
</dbReference>
<dbReference type="InterPro" id="IPR050312">
    <property type="entry name" value="IolE/XylAMocC-like"/>
</dbReference>
<dbReference type="Gene3D" id="3.20.20.150">
    <property type="entry name" value="Divalent-metal-dependent TIM barrel enzymes"/>
    <property type="match status" value="1"/>
</dbReference>
<reference evidence="5" key="1">
    <citation type="submission" date="2016-01" db="EMBL/GenBank/DDBJ databases">
        <title>Draft genome of Chromobacterium sp. F49.</title>
        <authorList>
            <person name="Hong K.W."/>
        </authorList>
    </citation>
    <scope>NUCLEOTIDE SEQUENCE [LARGE SCALE GENOMIC DNA]</scope>
    <source>
        <strain evidence="5">M40</strain>
    </source>
</reference>
<dbReference type="Proteomes" id="UP000076612">
    <property type="component" value="Unassembled WGS sequence"/>
</dbReference>
<evidence type="ECO:0000259" key="2">
    <source>
        <dbReference type="Pfam" id="PF01261"/>
    </source>
</evidence>
<keyword evidence="1" id="KW-0119">Carbohydrate metabolism</keyword>
<dbReference type="PANTHER" id="PTHR12110">
    <property type="entry name" value="HYDROXYPYRUVATE ISOMERASE"/>
    <property type="match status" value="1"/>
</dbReference>
<keyword evidence="3" id="KW-0413">Isomerase</keyword>
<gene>
    <name evidence="3" type="ORF">AVW13_15430</name>
    <name evidence="4" type="ORF">I6G59_01580</name>
</gene>
<dbReference type="STRING" id="33889.AVW13_15430"/>
<evidence type="ECO:0000313" key="3">
    <source>
        <dbReference type="EMBL" id="KZE14593.1"/>
    </source>
</evidence>
<dbReference type="GO" id="GO:0016853">
    <property type="term" value="F:isomerase activity"/>
    <property type="evidence" value="ECO:0007669"/>
    <property type="project" value="UniProtKB-KW"/>
</dbReference>
<reference evidence="4 6" key="3">
    <citation type="submission" date="2020-12" db="EMBL/GenBank/DDBJ databases">
        <title>FDA dAtabase for Regulatory Grade micrObial Sequences (FDA-ARGOS): Supporting development and validation of Infectious Disease Dx tests.</title>
        <authorList>
            <person name="Sproer C."/>
            <person name="Gronow S."/>
            <person name="Severitt S."/>
            <person name="Schroder I."/>
            <person name="Tallon L."/>
            <person name="Sadzewicz L."/>
            <person name="Zhao X."/>
            <person name="Boylan J."/>
            <person name="Ott S."/>
            <person name="Bowen H."/>
            <person name="Vavikolanu K."/>
            <person name="Mehta A."/>
            <person name="Aluvathingal J."/>
            <person name="Nadendla S."/>
            <person name="Lowell S."/>
            <person name="Myers T."/>
            <person name="Yan Y."/>
            <person name="Sichtig H."/>
        </authorList>
    </citation>
    <scope>NUCLEOTIDE SEQUENCE [LARGE SCALE GENOMIC DNA]</scope>
    <source>
        <strain evidence="4 6">FDAARGOS_902</strain>
    </source>
</reference>
<dbReference type="AlphaFoldDB" id="A0A162YSN5"/>
<dbReference type="PANTHER" id="PTHR12110:SF21">
    <property type="entry name" value="XYLOSE ISOMERASE-LIKE TIM BARREL DOMAIN-CONTAINING PROTEIN"/>
    <property type="match status" value="1"/>
</dbReference>
<protein>
    <submittedName>
        <fullName evidence="3 4">Sugar phosphate isomerase</fullName>
    </submittedName>
</protein>
<dbReference type="Proteomes" id="UP000594979">
    <property type="component" value="Chromosome"/>
</dbReference>
<organism evidence="3 5">
    <name type="scientific">Brevibacterium casei</name>
    <dbReference type="NCBI Taxonomy" id="33889"/>
    <lineage>
        <taxon>Bacteria</taxon>
        <taxon>Bacillati</taxon>
        <taxon>Actinomycetota</taxon>
        <taxon>Actinomycetes</taxon>
        <taxon>Micrococcales</taxon>
        <taxon>Brevibacteriaceae</taxon>
        <taxon>Brevibacterium</taxon>
    </lineage>
</organism>
<proteinExistence type="predicted"/>
<dbReference type="KEGG" id="bcau:I6G59_01580"/>
<dbReference type="EMBL" id="LQQR01000037">
    <property type="protein sequence ID" value="KZE14593.1"/>
    <property type="molecule type" value="Genomic_DNA"/>
</dbReference>
<evidence type="ECO:0000256" key="1">
    <source>
        <dbReference type="ARBA" id="ARBA00023277"/>
    </source>
</evidence>
<dbReference type="InterPro" id="IPR036237">
    <property type="entry name" value="Xyl_isomerase-like_sf"/>
</dbReference>
<sequence>MRLGVYTAILHDRGLPEALNAIRDLGLDAAEINVGGFLPPVHMPTIDDILTSDAARDDYLATFAEAGVALAGLNANGNPLDPNPEIGPPTLADIERAIDVAARLGQTRVVTMSGLPGARAEAATPTWIVNPWESSHLDTLEDQWARAVPVWRELDRRAADRGVMIAIEMHPHNLVFNPATLERLIDATGGENIGAEMDPSHLFWQGIDPIAAIDHLGDRVVHAAAKDVRINPAAAVHGVLDDRHTRFTGDRITRIRGGAAINRWPEGSAWDFVALGRGHDQDFWDRFVAALAAVDPDMAVHIEHEDEALGRIEGLETAAEVLLTARDHAG</sequence>
<dbReference type="RefSeq" id="WP_009381045.1">
    <property type="nucleotide sequence ID" value="NZ_CP065682.1"/>
</dbReference>
<evidence type="ECO:0000313" key="6">
    <source>
        <dbReference type="Proteomes" id="UP000594979"/>
    </source>
</evidence>
<accession>A0A162YSN5</accession>
<dbReference type="Pfam" id="PF01261">
    <property type="entry name" value="AP_endonuc_2"/>
    <property type="match status" value="1"/>
</dbReference>
<name>A0A162YSN5_9MICO</name>
<feature type="domain" description="Xylose isomerase-like TIM barrel" evidence="2">
    <location>
        <begin position="20"/>
        <end position="322"/>
    </location>
</feature>
<evidence type="ECO:0000313" key="4">
    <source>
        <dbReference type="EMBL" id="QPS34061.1"/>
    </source>
</evidence>
<dbReference type="InterPro" id="IPR013022">
    <property type="entry name" value="Xyl_isomerase-like_TIM-brl"/>
</dbReference>
<dbReference type="EMBL" id="CP065682">
    <property type="protein sequence ID" value="QPS34061.1"/>
    <property type="molecule type" value="Genomic_DNA"/>
</dbReference>
<evidence type="ECO:0000313" key="5">
    <source>
        <dbReference type="Proteomes" id="UP000076612"/>
    </source>
</evidence>